<dbReference type="Gene3D" id="2.30.110.10">
    <property type="entry name" value="Electron Transport, Fmn-binding Protein, Chain A"/>
    <property type="match status" value="1"/>
</dbReference>
<evidence type="ECO:0000256" key="4">
    <source>
        <dbReference type="ARBA" id="ARBA00022643"/>
    </source>
</evidence>
<evidence type="ECO:0000256" key="2">
    <source>
        <dbReference type="ARBA" id="ARBA00007301"/>
    </source>
</evidence>
<keyword evidence="9" id="KW-1185">Reference proteome</keyword>
<comment type="cofactor">
    <cofactor evidence="1">
        <name>FMN</name>
        <dbReference type="ChEBI" id="CHEBI:58210"/>
    </cofactor>
</comment>
<dbReference type="NCBIfam" id="NF004231">
    <property type="entry name" value="PRK05679.1"/>
    <property type="match status" value="1"/>
</dbReference>
<name>A0ABR5CK65_9MICO</name>
<dbReference type="PIRSF" id="PIRSF000190">
    <property type="entry name" value="Pyd_amn-ph_oxd"/>
    <property type="match status" value="1"/>
</dbReference>
<reference evidence="8 9" key="1">
    <citation type="journal article" date="2001" name="Int. J. Syst. Evol. Microbiol.">
        <title>Agreia bicolorata gen. nov., sp. nov., to accommodate actinobacteria isolated from narrow reed grass infected by the nematode Heteroanguina graminophila.</title>
        <authorList>
            <person name="Evtushenko L.I."/>
            <person name="Dorofeeva L.V."/>
            <person name="Dobrovolskaya T.G."/>
            <person name="Streshinskaya G.M."/>
            <person name="Subbotin S.A."/>
            <person name="Tiedje J.M."/>
        </authorList>
    </citation>
    <scope>NUCLEOTIDE SEQUENCE [LARGE SCALE GENOMIC DNA]</scope>
    <source>
        <strain evidence="8 9">VKM Ac-1804</strain>
    </source>
</reference>
<dbReference type="SUPFAM" id="SSF50475">
    <property type="entry name" value="FMN-binding split barrel"/>
    <property type="match status" value="1"/>
</dbReference>
<dbReference type="Proteomes" id="UP000032503">
    <property type="component" value="Unassembled WGS sequence"/>
</dbReference>
<evidence type="ECO:0008006" key="10">
    <source>
        <dbReference type="Google" id="ProtNLM"/>
    </source>
</evidence>
<protein>
    <recommendedName>
        <fullName evidence="10">Pyridoxamine 5'-phosphate oxidase</fullName>
    </recommendedName>
</protein>
<feature type="domain" description="Pyridoxamine 5'-phosphate oxidase N-terminal" evidence="6">
    <location>
        <begin position="41"/>
        <end position="162"/>
    </location>
</feature>
<evidence type="ECO:0000313" key="8">
    <source>
        <dbReference type="EMBL" id="KJC65934.1"/>
    </source>
</evidence>
<accession>A0ABR5CK65</accession>
<evidence type="ECO:0000259" key="7">
    <source>
        <dbReference type="Pfam" id="PF10590"/>
    </source>
</evidence>
<organism evidence="8 9">
    <name type="scientific">Agreia bicolorata</name>
    <dbReference type="NCBI Taxonomy" id="110935"/>
    <lineage>
        <taxon>Bacteria</taxon>
        <taxon>Bacillati</taxon>
        <taxon>Actinomycetota</taxon>
        <taxon>Actinomycetes</taxon>
        <taxon>Micrococcales</taxon>
        <taxon>Microbacteriaceae</taxon>
        <taxon>Agreia</taxon>
    </lineage>
</organism>
<dbReference type="InterPro" id="IPR000659">
    <property type="entry name" value="Pyridox_Oxase"/>
</dbReference>
<evidence type="ECO:0000256" key="1">
    <source>
        <dbReference type="ARBA" id="ARBA00001917"/>
    </source>
</evidence>
<evidence type="ECO:0000256" key="3">
    <source>
        <dbReference type="ARBA" id="ARBA00022630"/>
    </source>
</evidence>
<keyword evidence="4" id="KW-0288">FMN</keyword>
<sequence length="219" mass="24019">MIVRPLRDSLRSLKSLTGTPPPFDPSAAPDNPFDLFVEWFTQAVDAGQVEPHAMALSTVDADGVPDARVLILKDLTDEGWWFASSSASAKGVELTANPVAALTFYWPTVGRSVRVRGTVTRGSDDENARDFSRRGLGARAVALGSPQSAPLGSRDESEAAIDTAARELDAHPELVSPAWTLWCVRPESVEFWQSDAERRHQRLRYSSQGQSWSTTLLWP</sequence>
<gene>
    <name evidence="8" type="ORF">TZ00_03430</name>
</gene>
<proteinExistence type="inferred from homology"/>
<dbReference type="EMBL" id="JYFC01000001">
    <property type="protein sequence ID" value="KJC65934.1"/>
    <property type="molecule type" value="Genomic_DNA"/>
</dbReference>
<dbReference type="Pfam" id="PF10590">
    <property type="entry name" value="PNP_phzG_C"/>
    <property type="match status" value="1"/>
</dbReference>
<dbReference type="PANTHER" id="PTHR10851:SF0">
    <property type="entry name" value="PYRIDOXINE-5'-PHOSPHATE OXIDASE"/>
    <property type="match status" value="1"/>
</dbReference>
<evidence type="ECO:0000259" key="6">
    <source>
        <dbReference type="Pfam" id="PF01243"/>
    </source>
</evidence>
<evidence type="ECO:0000256" key="5">
    <source>
        <dbReference type="ARBA" id="ARBA00023002"/>
    </source>
</evidence>
<keyword evidence="3" id="KW-0285">Flavoprotein</keyword>
<dbReference type="InterPro" id="IPR011576">
    <property type="entry name" value="Pyridox_Oxase_N"/>
</dbReference>
<dbReference type="PANTHER" id="PTHR10851">
    <property type="entry name" value="PYRIDOXINE-5-PHOSPHATE OXIDASE"/>
    <property type="match status" value="1"/>
</dbReference>
<keyword evidence="5" id="KW-0560">Oxidoreductase</keyword>
<dbReference type="InterPro" id="IPR019576">
    <property type="entry name" value="Pyridoxamine_oxidase_dimer_C"/>
</dbReference>
<dbReference type="Pfam" id="PF01243">
    <property type="entry name" value="PNPOx_N"/>
    <property type="match status" value="1"/>
</dbReference>
<dbReference type="InterPro" id="IPR012349">
    <property type="entry name" value="Split_barrel_FMN-bd"/>
</dbReference>
<feature type="domain" description="Pyridoxine 5'-phosphate oxidase dimerisation C-terminal" evidence="7">
    <location>
        <begin position="179"/>
        <end position="219"/>
    </location>
</feature>
<comment type="caution">
    <text evidence="8">The sequence shown here is derived from an EMBL/GenBank/DDBJ whole genome shotgun (WGS) entry which is preliminary data.</text>
</comment>
<comment type="similarity">
    <text evidence="2">Belongs to the pyridoxamine 5'-phosphate oxidase family.</text>
</comment>
<evidence type="ECO:0000313" key="9">
    <source>
        <dbReference type="Proteomes" id="UP000032503"/>
    </source>
</evidence>